<feature type="coiled-coil region" evidence="10">
    <location>
        <begin position="341"/>
        <end position="368"/>
    </location>
</feature>
<dbReference type="InterPro" id="IPR029016">
    <property type="entry name" value="GAF-like_dom_sf"/>
</dbReference>
<keyword evidence="9" id="KW-0902">Two-component regulatory system</keyword>
<dbReference type="InterPro" id="IPR050736">
    <property type="entry name" value="Sensor_HK_Regulatory"/>
</dbReference>
<dbReference type="PRINTS" id="PR00344">
    <property type="entry name" value="BCTRLSENSOR"/>
</dbReference>
<dbReference type="GO" id="GO:0005886">
    <property type="term" value="C:plasma membrane"/>
    <property type="evidence" value="ECO:0007669"/>
    <property type="project" value="UniProtKB-SubCell"/>
</dbReference>
<dbReference type="PATRIC" id="fig|1036673.3.peg.606"/>
<dbReference type="InterPro" id="IPR003018">
    <property type="entry name" value="GAF"/>
</dbReference>
<evidence type="ECO:0000256" key="10">
    <source>
        <dbReference type="SAM" id="Coils"/>
    </source>
</evidence>
<evidence type="ECO:0000256" key="9">
    <source>
        <dbReference type="ARBA" id="ARBA00023012"/>
    </source>
</evidence>
<keyword evidence="5" id="KW-0808">Transferase</keyword>
<dbReference type="InterPro" id="IPR036890">
    <property type="entry name" value="HATPase_C_sf"/>
</dbReference>
<dbReference type="InterPro" id="IPR005467">
    <property type="entry name" value="His_kinase_dom"/>
</dbReference>
<evidence type="ECO:0000256" key="6">
    <source>
        <dbReference type="ARBA" id="ARBA00022741"/>
    </source>
</evidence>
<dbReference type="GO" id="GO:0000155">
    <property type="term" value="F:phosphorelay sensor kinase activity"/>
    <property type="evidence" value="ECO:0007669"/>
    <property type="project" value="InterPro"/>
</dbReference>
<evidence type="ECO:0000256" key="5">
    <source>
        <dbReference type="ARBA" id="ARBA00022679"/>
    </source>
</evidence>
<dbReference type="Pfam" id="PF02518">
    <property type="entry name" value="HATPase_c"/>
    <property type="match status" value="1"/>
</dbReference>
<keyword evidence="8" id="KW-0067">ATP-binding</keyword>
<name>F8FQV4_PAEMK</name>
<dbReference type="SMART" id="SM00388">
    <property type="entry name" value="HisKA"/>
    <property type="match status" value="1"/>
</dbReference>
<dbReference type="SUPFAM" id="SSF47384">
    <property type="entry name" value="Homodimeric domain of signal transducing histidine kinase"/>
    <property type="match status" value="1"/>
</dbReference>
<dbReference type="InterPro" id="IPR003594">
    <property type="entry name" value="HATPase_dom"/>
</dbReference>
<dbReference type="Pfam" id="PF00512">
    <property type="entry name" value="HisKA"/>
    <property type="match status" value="1"/>
</dbReference>
<reference evidence="12 13" key="2">
    <citation type="journal article" date="2013" name="Genome Announc.">
        <title>Genome Sequence of Growth-Improving Paenibacillus mucilaginosus Strain KNP414.</title>
        <authorList>
            <person name="Lu J.J."/>
            <person name="Wang J.F."/>
            <person name="Hu X.F."/>
        </authorList>
    </citation>
    <scope>NUCLEOTIDE SEQUENCE [LARGE SCALE GENOMIC DNA]</scope>
    <source>
        <strain evidence="12 13">KNP414</strain>
    </source>
</reference>
<dbReference type="InterPro" id="IPR003661">
    <property type="entry name" value="HisK_dim/P_dom"/>
</dbReference>
<comment type="subcellular location">
    <subcellularLocation>
        <location evidence="2">Cell membrane</location>
        <topology evidence="2">Multi-pass membrane protein</topology>
    </subcellularLocation>
</comment>
<dbReference type="AlphaFoldDB" id="F8FQV4"/>
<evidence type="ECO:0000256" key="2">
    <source>
        <dbReference type="ARBA" id="ARBA00004651"/>
    </source>
</evidence>
<dbReference type="SMART" id="SM00387">
    <property type="entry name" value="HATPase_c"/>
    <property type="match status" value="1"/>
</dbReference>
<evidence type="ECO:0000256" key="7">
    <source>
        <dbReference type="ARBA" id="ARBA00022777"/>
    </source>
</evidence>
<feature type="domain" description="Histidine kinase" evidence="11">
    <location>
        <begin position="375"/>
        <end position="587"/>
    </location>
</feature>
<dbReference type="Gene3D" id="1.10.287.130">
    <property type="match status" value="1"/>
</dbReference>
<dbReference type="Proteomes" id="UP000006620">
    <property type="component" value="Chromosome"/>
</dbReference>
<evidence type="ECO:0000256" key="4">
    <source>
        <dbReference type="ARBA" id="ARBA00022553"/>
    </source>
</evidence>
<dbReference type="Pfam" id="PF01590">
    <property type="entry name" value="GAF"/>
    <property type="match status" value="1"/>
</dbReference>
<dbReference type="SUPFAM" id="SSF55874">
    <property type="entry name" value="ATPase domain of HSP90 chaperone/DNA topoisomerase II/histidine kinase"/>
    <property type="match status" value="1"/>
</dbReference>
<organism evidence="12 13">
    <name type="scientific">Paenibacillus mucilaginosus (strain KNP414)</name>
    <dbReference type="NCBI Taxonomy" id="1036673"/>
    <lineage>
        <taxon>Bacteria</taxon>
        <taxon>Bacillati</taxon>
        <taxon>Bacillota</taxon>
        <taxon>Bacilli</taxon>
        <taxon>Bacillales</taxon>
        <taxon>Paenibacillaceae</taxon>
        <taxon>Paenibacillus</taxon>
    </lineage>
</organism>
<dbReference type="HOGENOM" id="CLU_458453_0_0_9"/>
<evidence type="ECO:0000313" key="13">
    <source>
        <dbReference type="Proteomes" id="UP000006620"/>
    </source>
</evidence>
<evidence type="ECO:0000259" key="11">
    <source>
        <dbReference type="PROSITE" id="PS50109"/>
    </source>
</evidence>
<accession>F8FQV4</accession>
<dbReference type="RefSeq" id="WP_013914448.1">
    <property type="nucleotide sequence ID" value="NC_015690.1"/>
</dbReference>
<dbReference type="KEGG" id="pms:KNP414_00694"/>
<dbReference type="PANTHER" id="PTHR43711:SF1">
    <property type="entry name" value="HISTIDINE KINASE 1"/>
    <property type="match status" value="1"/>
</dbReference>
<keyword evidence="10" id="KW-0175">Coiled coil</keyword>
<dbReference type="EMBL" id="CP002869">
    <property type="protein sequence ID" value="AEI39284.1"/>
    <property type="molecule type" value="Genomic_DNA"/>
</dbReference>
<keyword evidence="4" id="KW-0597">Phosphoprotein</keyword>
<proteinExistence type="predicted"/>
<evidence type="ECO:0000256" key="1">
    <source>
        <dbReference type="ARBA" id="ARBA00000085"/>
    </source>
</evidence>
<dbReference type="InterPro" id="IPR036097">
    <property type="entry name" value="HisK_dim/P_sf"/>
</dbReference>
<reference evidence="13" key="1">
    <citation type="submission" date="2011-06" db="EMBL/GenBank/DDBJ databases">
        <title>Complete genome sequence of Paenibacillus mucilaginosus KNP414.</title>
        <authorList>
            <person name="Wang J."/>
            <person name="Hu S."/>
            <person name="Hu X."/>
            <person name="Zhang B."/>
            <person name="Dong D."/>
            <person name="Zhang S."/>
            <person name="Zhao K."/>
            <person name="Wu D."/>
        </authorList>
    </citation>
    <scope>NUCLEOTIDE SEQUENCE [LARGE SCALE GENOMIC DNA]</scope>
    <source>
        <strain evidence="13">KNP414</strain>
    </source>
</reference>
<gene>
    <name evidence="12" type="ordered locus">KNP414_00694</name>
</gene>
<dbReference type="EC" id="2.7.13.3" evidence="3"/>
<sequence length="587" mass="65946">MSTAQLRNVIDMTKVIHSRFDIAEIIQVLVNTLAAEITQADLVSFFVREGRGYRGFKCNILHDVVVQQYIDPELDVFARGILDTRRTDYIPHVAADDRIDSTKKKNFDIQSILGIPLILDDEVWGMAFAHDFGRPMNITREQIELAEAFVSMAGVAIRNHYMFEQKKRWIQQQQNLLDLSGRLSVSTTIEQVVKVCAEGILQEDRATSLFVHLYDEPTESLRPLFHGTGSGQEALFRRESTEELFERIPRLSEVPYMERYNPWAEGAALPLRQGFCSKHGVESAMHLPLITKDRTIGLLTLLGPADTSGTPEELEVCKLISELTAAALSNVMHTAQLDQAVKLSTSELVQANMKLEELVRELRSADEIKNGFISSLSHELRTPITSIKGTIDILLRDILGEVNREQRELLQMAAGSVTHLLEQINDLLDFAKLGSGRLDLTWSETAFDEVVKEAVTMLEPLFLKKEQQIRVMGRPGIRVRLDRLRIRQVLINLLSNANKFTPHYGRIEVVYEEQDGMLKVAVRDNGIGIPHSKQPLIFTKFYQVDNGAHGTGIGLSFSKELAELHGGCLTFESLEGAGSTFTLTLPI</sequence>
<dbReference type="Gene3D" id="3.30.565.10">
    <property type="entry name" value="Histidine kinase-like ATPase, C-terminal domain"/>
    <property type="match status" value="1"/>
</dbReference>
<comment type="catalytic activity">
    <reaction evidence="1">
        <text>ATP + protein L-histidine = ADP + protein N-phospho-L-histidine.</text>
        <dbReference type="EC" id="2.7.13.3"/>
    </reaction>
</comment>
<dbReference type="SMART" id="SM00065">
    <property type="entry name" value="GAF"/>
    <property type="match status" value="2"/>
</dbReference>
<keyword evidence="6" id="KW-0547">Nucleotide-binding</keyword>
<dbReference type="Gene3D" id="3.30.450.40">
    <property type="match status" value="2"/>
</dbReference>
<evidence type="ECO:0000256" key="3">
    <source>
        <dbReference type="ARBA" id="ARBA00012438"/>
    </source>
</evidence>
<keyword evidence="7 12" id="KW-0418">Kinase</keyword>
<dbReference type="InterPro" id="IPR004358">
    <property type="entry name" value="Sig_transdc_His_kin-like_C"/>
</dbReference>
<dbReference type="SUPFAM" id="SSF55781">
    <property type="entry name" value="GAF domain-like"/>
    <property type="match status" value="2"/>
</dbReference>
<dbReference type="PANTHER" id="PTHR43711">
    <property type="entry name" value="TWO-COMPONENT HISTIDINE KINASE"/>
    <property type="match status" value="1"/>
</dbReference>
<evidence type="ECO:0000256" key="8">
    <source>
        <dbReference type="ARBA" id="ARBA00022840"/>
    </source>
</evidence>
<dbReference type="PROSITE" id="PS50109">
    <property type="entry name" value="HIS_KIN"/>
    <property type="match status" value="1"/>
</dbReference>
<dbReference type="CDD" id="cd16922">
    <property type="entry name" value="HATPase_EvgS-ArcB-TorS-like"/>
    <property type="match status" value="1"/>
</dbReference>
<evidence type="ECO:0000313" key="12">
    <source>
        <dbReference type="EMBL" id="AEI39284.1"/>
    </source>
</evidence>
<protein>
    <recommendedName>
        <fullName evidence="3">histidine kinase</fullName>
        <ecNumber evidence="3">2.7.13.3</ecNumber>
    </recommendedName>
</protein>
<dbReference type="GO" id="GO:0005524">
    <property type="term" value="F:ATP binding"/>
    <property type="evidence" value="ECO:0007669"/>
    <property type="project" value="UniProtKB-KW"/>
</dbReference>
<dbReference type="CDD" id="cd00082">
    <property type="entry name" value="HisKA"/>
    <property type="match status" value="1"/>
</dbReference>
<dbReference type="FunFam" id="3.30.565.10:FF:000006">
    <property type="entry name" value="Sensor histidine kinase WalK"/>
    <property type="match status" value="1"/>
</dbReference>